<dbReference type="EMBL" id="JBHSON010000090">
    <property type="protein sequence ID" value="MFC5752535.1"/>
    <property type="molecule type" value="Genomic_DNA"/>
</dbReference>
<proteinExistence type="predicted"/>
<protein>
    <submittedName>
        <fullName evidence="1">Uncharacterized protein</fullName>
    </submittedName>
</protein>
<reference evidence="2" key="1">
    <citation type="journal article" date="2019" name="Int. J. Syst. Evol. Microbiol.">
        <title>The Global Catalogue of Microorganisms (GCM) 10K type strain sequencing project: providing services to taxonomists for standard genome sequencing and annotation.</title>
        <authorList>
            <consortium name="The Broad Institute Genomics Platform"/>
            <consortium name="The Broad Institute Genome Sequencing Center for Infectious Disease"/>
            <person name="Wu L."/>
            <person name="Ma J."/>
        </authorList>
    </citation>
    <scope>NUCLEOTIDE SEQUENCE [LARGE SCALE GENOMIC DNA]</scope>
    <source>
        <strain evidence="2">KCTC 42087</strain>
    </source>
</reference>
<comment type="caution">
    <text evidence="1">The sequence shown here is derived from an EMBL/GenBank/DDBJ whole genome shotgun (WGS) entry which is preliminary data.</text>
</comment>
<dbReference type="Proteomes" id="UP001596074">
    <property type="component" value="Unassembled WGS sequence"/>
</dbReference>
<sequence>MSTMLIKSAQSWTRACPAGSSMRYGGGAMFAVQPWSALQPVAAVCPPRHDVVGGVSGGAAALRGDAMRGTARSEADLFGMRLRTASVRQGVQRVQDEQGRTVFEHLEGANPSAPATAHVDAISIKGGKGPYPWRRPV</sequence>
<gene>
    <name evidence="1" type="ORF">ACFPZN_43560</name>
</gene>
<accession>A0ABW1ADG7</accession>
<evidence type="ECO:0000313" key="2">
    <source>
        <dbReference type="Proteomes" id="UP001596074"/>
    </source>
</evidence>
<organism evidence="1 2">
    <name type="scientific">Actinomadura rugatobispora</name>
    <dbReference type="NCBI Taxonomy" id="1994"/>
    <lineage>
        <taxon>Bacteria</taxon>
        <taxon>Bacillati</taxon>
        <taxon>Actinomycetota</taxon>
        <taxon>Actinomycetes</taxon>
        <taxon>Streptosporangiales</taxon>
        <taxon>Thermomonosporaceae</taxon>
        <taxon>Actinomadura</taxon>
    </lineage>
</organism>
<keyword evidence="2" id="KW-1185">Reference proteome</keyword>
<name>A0ABW1ADG7_9ACTN</name>
<dbReference type="RefSeq" id="WP_378288615.1">
    <property type="nucleotide sequence ID" value="NZ_JBHSON010000090.1"/>
</dbReference>
<evidence type="ECO:0000313" key="1">
    <source>
        <dbReference type="EMBL" id="MFC5752535.1"/>
    </source>
</evidence>